<dbReference type="EMBL" id="JBHSZV010000013">
    <property type="protein sequence ID" value="MFC7061460.1"/>
    <property type="molecule type" value="Genomic_DNA"/>
</dbReference>
<sequence length="267" mass="29274">MNNVKKIMILAFLLLLVGGVGSVVTFNFNQPNTFTEEKEIDSSNTEAIAISANNERVEIIPTKNIKTRVELSVGKRTRNPEELLSVEEDGNTLYIQTVNAKNKLINFDFFTGPSKLSVYLPEKLYKSLQIDIDNGSLHAEQLNVTDLNLTTKNGSITLDHISSKVLQAHSNNGKISLRNVDGEINGKTNNGSISLTTDDLDRSIELESDNGSITIETEEEPTNVILDARVGNGKITIFGDSNWDTVIGDGDHLINLTTKNGNITVTK</sequence>
<organism evidence="2 3">
    <name type="scientific">Halobacillus seohaensis</name>
    <dbReference type="NCBI Taxonomy" id="447421"/>
    <lineage>
        <taxon>Bacteria</taxon>
        <taxon>Bacillati</taxon>
        <taxon>Bacillota</taxon>
        <taxon>Bacilli</taxon>
        <taxon>Bacillales</taxon>
        <taxon>Bacillaceae</taxon>
        <taxon>Halobacillus</taxon>
    </lineage>
</organism>
<evidence type="ECO:0000259" key="1">
    <source>
        <dbReference type="Pfam" id="PF13349"/>
    </source>
</evidence>
<dbReference type="Gene3D" id="2.160.20.120">
    <property type="match status" value="1"/>
</dbReference>
<evidence type="ECO:0000313" key="2">
    <source>
        <dbReference type="EMBL" id="MFC7061460.1"/>
    </source>
</evidence>
<evidence type="ECO:0000313" key="3">
    <source>
        <dbReference type="Proteomes" id="UP001596410"/>
    </source>
</evidence>
<dbReference type="RefSeq" id="WP_204710970.1">
    <property type="nucleotide sequence ID" value="NZ_JBHSZV010000013.1"/>
</dbReference>
<protein>
    <submittedName>
        <fullName evidence="2">DUF4097 domain-containing protein</fullName>
    </submittedName>
</protein>
<proteinExistence type="predicted"/>
<gene>
    <name evidence="2" type="ORF">ACFQIC_06250</name>
</gene>
<dbReference type="Proteomes" id="UP001596410">
    <property type="component" value="Unassembled WGS sequence"/>
</dbReference>
<dbReference type="InterPro" id="IPR025164">
    <property type="entry name" value="Toastrack_DUF4097"/>
</dbReference>
<dbReference type="Pfam" id="PF13349">
    <property type="entry name" value="DUF4097"/>
    <property type="match status" value="1"/>
</dbReference>
<keyword evidence="3" id="KW-1185">Reference proteome</keyword>
<name>A0ABW2EKR9_9BACI</name>
<reference evidence="3" key="1">
    <citation type="journal article" date="2019" name="Int. J. Syst. Evol. Microbiol.">
        <title>The Global Catalogue of Microorganisms (GCM) 10K type strain sequencing project: providing services to taxonomists for standard genome sequencing and annotation.</title>
        <authorList>
            <consortium name="The Broad Institute Genomics Platform"/>
            <consortium name="The Broad Institute Genome Sequencing Center for Infectious Disease"/>
            <person name="Wu L."/>
            <person name="Ma J."/>
        </authorList>
    </citation>
    <scope>NUCLEOTIDE SEQUENCE [LARGE SCALE GENOMIC DNA]</scope>
    <source>
        <strain evidence="3">CGMCC 4.1621</strain>
    </source>
</reference>
<comment type="caution">
    <text evidence="2">The sequence shown here is derived from an EMBL/GenBank/DDBJ whole genome shotgun (WGS) entry which is preliminary data.</text>
</comment>
<feature type="domain" description="DUF4097" evidence="1">
    <location>
        <begin position="46"/>
        <end position="180"/>
    </location>
</feature>
<accession>A0ABW2EKR9</accession>